<evidence type="ECO:0000313" key="4">
    <source>
        <dbReference type="Proteomes" id="UP001236014"/>
    </source>
</evidence>
<evidence type="ECO:0000256" key="1">
    <source>
        <dbReference type="ARBA" id="ARBA00023002"/>
    </source>
</evidence>
<dbReference type="NCBIfam" id="TIGR03620">
    <property type="entry name" value="F420_MSMEG_4141"/>
    <property type="match status" value="1"/>
</dbReference>
<name>A0A9Y2IMX9_9PSEU</name>
<dbReference type="KEGG" id="acab:QRX50_15695"/>
<gene>
    <name evidence="3" type="ORF">QRX50_15695</name>
</gene>
<dbReference type="PANTHER" id="PTHR43244:SF1">
    <property type="entry name" value="5,10-METHYLENETETRAHYDROMETHANOPTERIN REDUCTASE"/>
    <property type="match status" value="1"/>
</dbReference>
<dbReference type="InterPro" id="IPR050564">
    <property type="entry name" value="F420-G6PD/mer"/>
</dbReference>
<keyword evidence="1" id="KW-0560">Oxidoreductase</keyword>
<keyword evidence="4" id="KW-1185">Reference proteome</keyword>
<dbReference type="Pfam" id="PF00296">
    <property type="entry name" value="Bac_luciferase"/>
    <property type="match status" value="1"/>
</dbReference>
<dbReference type="Proteomes" id="UP001236014">
    <property type="component" value="Chromosome"/>
</dbReference>
<dbReference type="SUPFAM" id="SSF51679">
    <property type="entry name" value="Bacterial luciferase-like"/>
    <property type="match status" value="1"/>
</dbReference>
<dbReference type="InterPro" id="IPR011251">
    <property type="entry name" value="Luciferase-like_dom"/>
</dbReference>
<protein>
    <submittedName>
        <fullName evidence="3">TIGR03620 family F420-dependent LLM class oxidoreductase</fullName>
    </submittedName>
</protein>
<evidence type="ECO:0000313" key="3">
    <source>
        <dbReference type="EMBL" id="WIX82095.1"/>
    </source>
</evidence>
<dbReference type="AlphaFoldDB" id="A0A9Y2IMX9"/>
<dbReference type="Gene3D" id="3.20.20.30">
    <property type="entry name" value="Luciferase-like domain"/>
    <property type="match status" value="2"/>
</dbReference>
<reference evidence="3 4" key="1">
    <citation type="submission" date="2023-06" db="EMBL/GenBank/DDBJ databases">
        <authorList>
            <person name="Oyuntsetseg B."/>
            <person name="Kim S.B."/>
        </authorList>
    </citation>
    <scope>NUCLEOTIDE SEQUENCE [LARGE SCALE GENOMIC DNA]</scope>
    <source>
        <strain evidence="3 4">2-15</strain>
    </source>
</reference>
<dbReference type="InterPro" id="IPR036661">
    <property type="entry name" value="Luciferase-like_sf"/>
</dbReference>
<organism evidence="3 4">
    <name type="scientific">Amycolatopsis carbonis</name>
    <dbReference type="NCBI Taxonomy" id="715471"/>
    <lineage>
        <taxon>Bacteria</taxon>
        <taxon>Bacillati</taxon>
        <taxon>Actinomycetota</taxon>
        <taxon>Actinomycetes</taxon>
        <taxon>Pseudonocardiales</taxon>
        <taxon>Pseudonocardiaceae</taxon>
        <taxon>Amycolatopsis</taxon>
    </lineage>
</organism>
<dbReference type="GO" id="GO:0016705">
    <property type="term" value="F:oxidoreductase activity, acting on paired donors, with incorporation or reduction of molecular oxygen"/>
    <property type="evidence" value="ECO:0007669"/>
    <property type="project" value="InterPro"/>
</dbReference>
<sequence>MKIELGRYGIFQIGALTTPAMAKEIEALGFTTLWVAAMPVDLAGIDELLEATSTLVVATDILNIWYGDPAVAAKAYRRITTRFPGRFWLGLGVGHREQTQQFAKPLAAIREYLDGLDAAGVPVEGRGLAALGPKMLELAASRTGGAVPYLVTPEHTRLARAALGPSLQPAPEQKVLLDPNPARARETARSRFASAYLKLTNYTNSLRRLGFTDEDLSGAGSDRLIDALVAHGDAATVSARVGEHLAAGANHVAIQAITGATAEHPDFPRDRTAALRRRDPRRLPGPRGRAVLIILDLPVHFPVATLGV</sequence>
<evidence type="ECO:0000259" key="2">
    <source>
        <dbReference type="Pfam" id="PF00296"/>
    </source>
</evidence>
<dbReference type="RefSeq" id="WP_285972672.1">
    <property type="nucleotide sequence ID" value="NZ_CP127294.1"/>
</dbReference>
<dbReference type="EMBL" id="CP127294">
    <property type="protein sequence ID" value="WIX82095.1"/>
    <property type="molecule type" value="Genomic_DNA"/>
</dbReference>
<accession>A0A9Y2IMX9</accession>
<feature type="domain" description="Luciferase-like" evidence="2">
    <location>
        <begin position="20"/>
        <end position="117"/>
    </location>
</feature>
<dbReference type="InterPro" id="IPR019922">
    <property type="entry name" value="Lucif-like_OxRdatse_MSMEG_4141"/>
</dbReference>
<proteinExistence type="predicted"/>
<dbReference type="PANTHER" id="PTHR43244">
    <property type="match status" value="1"/>
</dbReference>